<dbReference type="Proteomes" id="UP001501578">
    <property type="component" value="Unassembled WGS sequence"/>
</dbReference>
<dbReference type="SMART" id="SM00909">
    <property type="entry name" value="Germane"/>
    <property type="match status" value="1"/>
</dbReference>
<evidence type="ECO:0000313" key="2">
    <source>
        <dbReference type="EMBL" id="GAA0927805.1"/>
    </source>
</evidence>
<name>A0ABP3ZZA0_9ACTN</name>
<gene>
    <name evidence="2" type="ORF">GCM10009560_30590</name>
</gene>
<dbReference type="SUPFAM" id="SSF82171">
    <property type="entry name" value="DPP6 N-terminal domain-like"/>
    <property type="match status" value="1"/>
</dbReference>
<accession>A0ABP3ZZA0</accession>
<dbReference type="InterPro" id="IPR018910">
    <property type="entry name" value="LpqB_C"/>
</dbReference>
<comment type="caution">
    <text evidence="2">The sequence shown here is derived from an EMBL/GenBank/DDBJ whole genome shotgun (WGS) entry which is preliminary data.</text>
</comment>
<feature type="domain" description="GerMN" evidence="1">
    <location>
        <begin position="217"/>
        <end position="305"/>
    </location>
</feature>
<protein>
    <submittedName>
        <fullName evidence="2">LpqB family beta-propeller domain-containing protein</fullName>
    </submittedName>
</protein>
<sequence length="577" mass="60767">MTTSRIGRAWAAATLLIAVVCGCSVVPVGRAGGGEDSPVGDPMSKQFVRMVAFPPRPEWTAEQVVQGLLAAMAAYPDDQATLAEYLTPKARSAWKPAGPVTVVQDTSKLEADEERGTATLPGVQIAGIESDDRYVPVTGGGQRTFKYTLKKAANKAGQPVWLIDSLDDGLVLTAADVERSYRPAKLYFLDGGSGPDGRGSVVSDSVRVRLRPDENLAETIVRRLLKGPSSALRGAVTSALPENLSVESVTATDERIVINLDGFVDLASLNLDGMKAQLAWSLRTLASGNRPIELHRDGEPLAAGLGSIALEDYKSWGSDHGSGTAYYTSGGEVRWMSGGDGPGNPVHGPAGQRNEYADLALSAGADLVAGVAQDGIVVTPDTPEGTWQRVIQGDKLTGPSWHRDGSLWTYDRRAGAVLRSTADPAQPPTRIAAPALDGLDVTDLRIARDGVRVAVRIGSGEIRVGAITGGGSAMMLGNFQSLLKVPDGQQITDVAWRDDEHLLILISSSKAGPSVQEINVGDGKAAALTFADKRVKSIAASGSRILAGTGQEIIEYKDQGWTTNVKEGAQYPIFPLG</sequence>
<dbReference type="Pfam" id="PF10647">
    <property type="entry name" value="Gmad1"/>
    <property type="match status" value="1"/>
</dbReference>
<keyword evidence="3" id="KW-1185">Reference proteome</keyword>
<organism evidence="2 3">
    <name type="scientific">Nonomuraea longicatena</name>
    <dbReference type="NCBI Taxonomy" id="83682"/>
    <lineage>
        <taxon>Bacteria</taxon>
        <taxon>Bacillati</taxon>
        <taxon>Actinomycetota</taxon>
        <taxon>Actinomycetes</taxon>
        <taxon>Streptosporangiales</taxon>
        <taxon>Streptosporangiaceae</taxon>
        <taxon>Nonomuraea</taxon>
    </lineage>
</organism>
<dbReference type="InterPro" id="IPR019606">
    <property type="entry name" value="GerMN"/>
</dbReference>
<dbReference type="Pfam" id="PF10646">
    <property type="entry name" value="Germane"/>
    <property type="match status" value="1"/>
</dbReference>
<dbReference type="Pfam" id="PF25976">
    <property type="entry name" value="LpqB_N"/>
    <property type="match status" value="1"/>
</dbReference>
<evidence type="ECO:0000259" key="1">
    <source>
        <dbReference type="SMART" id="SM00909"/>
    </source>
</evidence>
<evidence type="ECO:0000313" key="3">
    <source>
        <dbReference type="Proteomes" id="UP001501578"/>
    </source>
</evidence>
<dbReference type="PROSITE" id="PS51257">
    <property type="entry name" value="PROKAR_LIPOPROTEIN"/>
    <property type="match status" value="1"/>
</dbReference>
<dbReference type="InterPro" id="IPR059026">
    <property type="entry name" value="LpqB_N"/>
</dbReference>
<dbReference type="EMBL" id="BAAAHQ010000013">
    <property type="protein sequence ID" value="GAA0927805.1"/>
    <property type="molecule type" value="Genomic_DNA"/>
</dbReference>
<proteinExistence type="predicted"/>
<reference evidence="3" key="1">
    <citation type="journal article" date="2019" name="Int. J. Syst. Evol. Microbiol.">
        <title>The Global Catalogue of Microorganisms (GCM) 10K type strain sequencing project: providing services to taxonomists for standard genome sequencing and annotation.</title>
        <authorList>
            <consortium name="The Broad Institute Genomics Platform"/>
            <consortium name="The Broad Institute Genome Sequencing Center for Infectious Disease"/>
            <person name="Wu L."/>
            <person name="Ma J."/>
        </authorList>
    </citation>
    <scope>NUCLEOTIDE SEQUENCE [LARGE SCALE GENOMIC DNA]</scope>
    <source>
        <strain evidence="3">JCM 11136</strain>
    </source>
</reference>
<dbReference type="RefSeq" id="WP_343950504.1">
    <property type="nucleotide sequence ID" value="NZ_BAAAHQ010000013.1"/>
</dbReference>